<comment type="caution">
    <text evidence="4">The sequence shown here is derived from an EMBL/GenBank/DDBJ whole genome shotgun (WGS) entry which is preliminary data.</text>
</comment>
<protein>
    <recommendedName>
        <fullName evidence="6">Transposase</fullName>
    </recommendedName>
</protein>
<evidence type="ECO:0000313" key="5">
    <source>
        <dbReference type="Proteomes" id="UP001630127"/>
    </source>
</evidence>
<dbReference type="SUPFAM" id="SSF53098">
    <property type="entry name" value="Ribonuclease H-like"/>
    <property type="match status" value="1"/>
</dbReference>
<dbReference type="PANTHER" id="PTHR23272">
    <property type="entry name" value="BED FINGER-RELATED"/>
    <property type="match status" value="1"/>
</dbReference>
<dbReference type="InterPro" id="IPR008906">
    <property type="entry name" value="HATC_C_dom"/>
</dbReference>
<organism evidence="4 5">
    <name type="scientific">Cinchona calisaya</name>
    <dbReference type="NCBI Taxonomy" id="153742"/>
    <lineage>
        <taxon>Eukaryota</taxon>
        <taxon>Viridiplantae</taxon>
        <taxon>Streptophyta</taxon>
        <taxon>Embryophyta</taxon>
        <taxon>Tracheophyta</taxon>
        <taxon>Spermatophyta</taxon>
        <taxon>Magnoliopsida</taxon>
        <taxon>eudicotyledons</taxon>
        <taxon>Gunneridae</taxon>
        <taxon>Pentapetalae</taxon>
        <taxon>asterids</taxon>
        <taxon>lamiids</taxon>
        <taxon>Gentianales</taxon>
        <taxon>Rubiaceae</taxon>
        <taxon>Cinchonoideae</taxon>
        <taxon>Cinchoneae</taxon>
        <taxon>Cinchona</taxon>
    </lineage>
</organism>
<accession>A0ABD2ZNJ6</accession>
<dbReference type="Proteomes" id="UP001630127">
    <property type="component" value="Unassembled WGS sequence"/>
</dbReference>
<evidence type="ECO:0000313" key="4">
    <source>
        <dbReference type="EMBL" id="KAL3519722.1"/>
    </source>
</evidence>
<keyword evidence="5" id="KW-1185">Reference proteome</keyword>
<proteinExistence type="predicted"/>
<reference evidence="4 5" key="1">
    <citation type="submission" date="2024-11" db="EMBL/GenBank/DDBJ databases">
        <title>A near-complete genome assembly of Cinchona calisaya.</title>
        <authorList>
            <person name="Lian D.C."/>
            <person name="Zhao X.W."/>
            <person name="Wei L."/>
        </authorList>
    </citation>
    <scope>NUCLEOTIDE SEQUENCE [LARGE SCALE GENOMIC DNA]</scope>
    <source>
        <tissue evidence="4">Nenye</tissue>
    </source>
</reference>
<dbReference type="EMBL" id="JBJUIK010000008">
    <property type="protein sequence ID" value="KAL3519722.1"/>
    <property type="molecule type" value="Genomic_DNA"/>
</dbReference>
<dbReference type="Pfam" id="PF14372">
    <property type="entry name" value="hAT-like_RNase-H"/>
    <property type="match status" value="1"/>
</dbReference>
<gene>
    <name evidence="4" type="ORF">ACH5RR_017871</name>
</gene>
<keyword evidence="1" id="KW-0812">Transmembrane</keyword>
<keyword evidence="1" id="KW-0472">Membrane</keyword>
<feature type="domain" description="HAT C-terminal dimerisation" evidence="2">
    <location>
        <begin position="75"/>
        <end position="158"/>
    </location>
</feature>
<dbReference type="InterPro" id="IPR012337">
    <property type="entry name" value="RNaseH-like_sf"/>
</dbReference>
<name>A0ABD2ZNJ6_9GENT</name>
<dbReference type="Pfam" id="PF05699">
    <property type="entry name" value="Dimer_Tnp_hAT"/>
    <property type="match status" value="1"/>
</dbReference>
<sequence length="185" mass="21739">MATQMNRKSKKCWSELSLILAMAVVFDPWYKFQIVKFSYKKLYGDKTPEYYRECAKDFDTFESEDFVTSAQKIQLELYLDEARIDRNAQPDIDVLRFWKAHQYHYPEFFKMALDILAIPITTVASESAFSIEGQVLDQYRTLLKPDVVQTLICTRDWIFGNDEFTAFCVAGEWNRLAVVLMEFGE</sequence>
<evidence type="ECO:0000256" key="1">
    <source>
        <dbReference type="SAM" id="Phobius"/>
    </source>
</evidence>
<evidence type="ECO:0000259" key="3">
    <source>
        <dbReference type="Pfam" id="PF14372"/>
    </source>
</evidence>
<evidence type="ECO:0008006" key="6">
    <source>
        <dbReference type="Google" id="ProtNLM"/>
    </source>
</evidence>
<evidence type="ECO:0000259" key="2">
    <source>
        <dbReference type="Pfam" id="PF05699"/>
    </source>
</evidence>
<dbReference type="PANTHER" id="PTHR23272:SF192">
    <property type="entry name" value="ZINC FINGER BED DOMAIN-CONTAINING PROTEIN DAYSLEEPER-LIKE"/>
    <property type="match status" value="1"/>
</dbReference>
<feature type="transmembrane region" description="Helical" evidence="1">
    <location>
        <begin position="12"/>
        <end position="30"/>
    </location>
</feature>
<dbReference type="InterPro" id="IPR025525">
    <property type="entry name" value="hAT-like_transposase_RNase-H"/>
</dbReference>
<feature type="domain" description="hAT-like transposase RNase-H fold" evidence="3">
    <location>
        <begin position="1"/>
        <end position="57"/>
    </location>
</feature>
<dbReference type="AlphaFoldDB" id="A0ABD2ZNJ6"/>
<keyword evidence="1" id="KW-1133">Transmembrane helix</keyword>